<evidence type="ECO:0000313" key="10">
    <source>
        <dbReference type="EMBL" id="GGG68984.1"/>
    </source>
</evidence>
<proteinExistence type="inferred from homology"/>
<keyword evidence="3 9" id="KW-0436">Ligase</keyword>
<evidence type="ECO:0000256" key="6">
    <source>
        <dbReference type="ARBA" id="ARBA00022917"/>
    </source>
</evidence>
<keyword evidence="7 9" id="KW-0030">Aminoacyl-tRNA synthetase</keyword>
<dbReference type="GO" id="GO:0006436">
    <property type="term" value="P:tryptophanyl-tRNA aminoacylation"/>
    <property type="evidence" value="ECO:0007669"/>
    <property type="project" value="TreeGrafter"/>
</dbReference>
<dbReference type="InterPro" id="IPR002305">
    <property type="entry name" value="aa-tRNA-synth_Ic"/>
</dbReference>
<comment type="similarity">
    <text evidence="1 9">Belongs to the class-I aminoacyl-tRNA synthetase family.</text>
</comment>
<dbReference type="Proteomes" id="UP000617145">
    <property type="component" value="Unassembled WGS sequence"/>
</dbReference>
<evidence type="ECO:0000256" key="5">
    <source>
        <dbReference type="ARBA" id="ARBA00022840"/>
    </source>
</evidence>
<evidence type="ECO:0000256" key="2">
    <source>
        <dbReference type="ARBA" id="ARBA00013161"/>
    </source>
</evidence>
<keyword evidence="5 9" id="KW-0067">ATP-binding</keyword>
<sequence length="164" mass="17716">MLPKARAIIPKVGRLPGIDGKAKMSKSGGNAIALPASPEEVRSAVKAMFTDPNHLRAEDSGCVEGNVVFTYLDAFDPVHDELAELKAQYQRGGLGDGRIKALLEAIFLELIAPIRMRRAQLSEEMGYVPEVIRGGTERTEATTRDVVNASGPFQLWGSRGGQNL</sequence>
<keyword evidence="11" id="KW-1185">Reference proteome</keyword>
<dbReference type="PANTHER" id="PTHR10055:SF1">
    <property type="entry name" value="TRYPTOPHAN--TRNA LIGASE, CYTOPLASMIC"/>
    <property type="match status" value="1"/>
</dbReference>
<evidence type="ECO:0000256" key="3">
    <source>
        <dbReference type="ARBA" id="ARBA00022598"/>
    </source>
</evidence>
<evidence type="ECO:0000256" key="7">
    <source>
        <dbReference type="ARBA" id="ARBA00023146"/>
    </source>
</evidence>
<dbReference type="FunFam" id="1.10.240.10:FF:000005">
    <property type="entry name" value="Tryptophan--tRNA ligase"/>
    <property type="match status" value="1"/>
</dbReference>
<name>A0A8J2ZIU7_9RHOB</name>
<dbReference type="RefSeq" id="WP_188789620.1">
    <property type="nucleotide sequence ID" value="NZ_BMJV01000002.1"/>
</dbReference>
<dbReference type="EMBL" id="BMJV01000002">
    <property type="protein sequence ID" value="GGG68984.1"/>
    <property type="molecule type" value="Genomic_DNA"/>
</dbReference>
<dbReference type="EC" id="6.1.1.2" evidence="2"/>
<keyword evidence="6 9" id="KW-0648">Protein biosynthesis</keyword>
<evidence type="ECO:0000256" key="1">
    <source>
        <dbReference type="ARBA" id="ARBA00005594"/>
    </source>
</evidence>
<dbReference type="Gene3D" id="1.10.240.10">
    <property type="entry name" value="Tyrosyl-Transfer RNA Synthetase"/>
    <property type="match status" value="1"/>
</dbReference>
<organism evidence="10 11">
    <name type="scientific">Salipiger pallidus</name>
    <dbReference type="NCBI Taxonomy" id="1775170"/>
    <lineage>
        <taxon>Bacteria</taxon>
        <taxon>Pseudomonadati</taxon>
        <taxon>Pseudomonadota</taxon>
        <taxon>Alphaproteobacteria</taxon>
        <taxon>Rhodobacterales</taxon>
        <taxon>Roseobacteraceae</taxon>
        <taxon>Salipiger</taxon>
    </lineage>
</organism>
<comment type="caution">
    <text evidence="10">The sequence shown here is derived from an EMBL/GenBank/DDBJ whole genome shotgun (WGS) entry which is preliminary data.</text>
</comment>
<evidence type="ECO:0000256" key="8">
    <source>
        <dbReference type="ARBA" id="ARBA00049929"/>
    </source>
</evidence>
<reference evidence="10" key="1">
    <citation type="journal article" date="2014" name="Int. J. Syst. Evol. Microbiol.">
        <title>Complete genome sequence of Corynebacterium casei LMG S-19264T (=DSM 44701T), isolated from a smear-ripened cheese.</title>
        <authorList>
            <consortium name="US DOE Joint Genome Institute (JGI-PGF)"/>
            <person name="Walter F."/>
            <person name="Albersmeier A."/>
            <person name="Kalinowski J."/>
            <person name="Ruckert C."/>
        </authorList>
    </citation>
    <scope>NUCLEOTIDE SEQUENCE</scope>
    <source>
        <strain evidence="10">CGMCC 1.15762</strain>
    </source>
</reference>
<comment type="catalytic activity">
    <reaction evidence="8">
        <text>tRNA(Trp) + L-tryptophan + ATP = L-tryptophyl-tRNA(Trp) + AMP + diphosphate + H(+)</text>
        <dbReference type="Rhea" id="RHEA:24080"/>
        <dbReference type="Rhea" id="RHEA-COMP:9671"/>
        <dbReference type="Rhea" id="RHEA-COMP:9705"/>
        <dbReference type="ChEBI" id="CHEBI:15378"/>
        <dbReference type="ChEBI" id="CHEBI:30616"/>
        <dbReference type="ChEBI" id="CHEBI:33019"/>
        <dbReference type="ChEBI" id="CHEBI:57912"/>
        <dbReference type="ChEBI" id="CHEBI:78442"/>
        <dbReference type="ChEBI" id="CHEBI:78535"/>
        <dbReference type="ChEBI" id="CHEBI:456215"/>
        <dbReference type="EC" id="6.1.1.2"/>
    </reaction>
</comment>
<dbReference type="Pfam" id="PF00579">
    <property type="entry name" value="tRNA-synt_1b"/>
    <property type="match status" value="1"/>
</dbReference>
<evidence type="ECO:0000256" key="4">
    <source>
        <dbReference type="ARBA" id="ARBA00022741"/>
    </source>
</evidence>
<dbReference type="SUPFAM" id="SSF52374">
    <property type="entry name" value="Nucleotidylyl transferase"/>
    <property type="match status" value="1"/>
</dbReference>
<accession>A0A8J2ZIU7</accession>
<dbReference type="PANTHER" id="PTHR10055">
    <property type="entry name" value="TRYPTOPHANYL-TRNA SYNTHETASE"/>
    <property type="match status" value="1"/>
</dbReference>
<dbReference type="GO" id="GO:0005737">
    <property type="term" value="C:cytoplasm"/>
    <property type="evidence" value="ECO:0007669"/>
    <property type="project" value="TreeGrafter"/>
</dbReference>
<evidence type="ECO:0000256" key="9">
    <source>
        <dbReference type="RuleBase" id="RU363036"/>
    </source>
</evidence>
<gene>
    <name evidence="10" type="ORF">GCM10011415_15380</name>
</gene>
<reference evidence="10" key="2">
    <citation type="submission" date="2020-09" db="EMBL/GenBank/DDBJ databases">
        <authorList>
            <person name="Sun Q."/>
            <person name="Zhou Y."/>
        </authorList>
    </citation>
    <scope>NUCLEOTIDE SEQUENCE</scope>
    <source>
        <strain evidence="10">CGMCC 1.15762</strain>
    </source>
</reference>
<dbReference type="AlphaFoldDB" id="A0A8J2ZIU7"/>
<keyword evidence="4 9" id="KW-0547">Nucleotide-binding</keyword>
<dbReference type="GO" id="GO:0005524">
    <property type="term" value="F:ATP binding"/>
    <property type="evidence" value="ECO:0007669"/>
    <property type="project" value="UniProtKB-KW"/>
</dbReference>
<evidence type="ECO:0000313" key="11">
    <source>
        <dbReference type="Proteomes" id="UP000617145"/>
    </source>
</evidence>
<dbReference type="GO" id="GO:0004830">
    <property type="term" value="F:tryptophan-tRNA ligase activity"/>
    <property type="evidence" value="ECO:0007669"/>
    <property type="project" value="UniProtKB-EC"/>
</dbReference>
<protein>
    <recommendedName>
        <fullName evidence="2">tryptophan--tRNA ligase</fullName>
        <ecNumber evidence="2">6.1.1.2</ecNumber>
    </recommendedName>
</protein>